<dbReference type="EMBL" id="JANAKD010001196">
    <property type="protein sequence ID" value="KAJ3482190.1"/>
    <property type="molecule type" value="Genomic_DNA"/>
</dbReference>
<accession>A0ACC1QQ36</accession>
<proteinExistence type="predicted"/>
<gene>
    <name evidence="1" type="ORF">NLG97_g7636</name>
</gene>
<comment type="caution">
    <text evidence="1">The sequence shown here is derived from an EMBL/GenBank/DDBJ whole genome shotgun (WGS) entry which is preliminary data.</text>
</comment>
<sequence>MIVRGFVSFASLAHMAVGNSLLGAHSTIPPGRRIVRQYHNATSSAVADTTTTPDLELPTSMTTTQITNDASSWEASPSMGKTGIGRTDEPTLVATPDQSLPSTVLETTPVEQTTPIYSAPLLTSPMESTLQTSASTSATTEQSEQITPARHVYNHGQHYGEPSTTHHLHFDNRKHEQTTSPEFQYSHGGRRADPTAFAHLYSLNFFLFLSFFNPSPHRFLCFVYFINVPDLVDFSTFLHFHRFIHFLNILNSPNFLSFFSFLTFLSFFRFLSFAHFLSLAHFLSHPSPLNCFKYAEFTTNQEYPIPTSNLSLDPGHSESVVNINKSHYSYRTQTTAQSSEALAKPTSPNTDHQKTAESTLSGLGTLSTSSAAADSGIANKAHQPQTDDTVITEMGAQPTQNATLATVPDTRSSTITESASLTQASTKETSNQKTTNSSFRSKLSTQAGFTTNPKATRTSGTPTTGSTPDSPNDVFANTGYHQTTKQKATIAGAAVGAIGFTGFLGVAIFKLSSRAQTLHVIVSRICWSRLPKLFVAGQSHCVVVEGASDRGGAAERTSEEQENAKGKPG</sequence>
<evidence type="ECO:0000313" key="2">
    <source>
        <dbReference type="Proteomes" id="UP001148737"/>
    </source>
</evidence>
<evidence type="ECO:0000313" key="1">
    <source>
        <dbReference type="EMBL" id="KAJ3482190.1"/>
    </source>
</evidence>
<keyword evidence="2" id="KW-1185">Reference proteome</keyword>
<dbReference type="Proteomes" id="UP001148737">
    <property type="component" value="Unassembled WGS sequence"/>
</dbReference>
<organism evidence="1 2">
    <name type="scientific">Lecanicillium saksenae</name>
    <dbReference type="NCBI Taxonomy" id="468837"/>
    <lineage>
        <taxon>Eukaryota</taxon>
        <taxon>Fungi</taxon>
        <taxon>Dikarya</taxon>
        <taxon>Ascomycota</taxon>
        <taxon>Pezizomycotina</taxon>
        <taxon>Sordariomycetes</taxon>
        <taxon>Hypocreomycetidae</taxon>
        <taxon>Hypocreales</taxon>
        <taxon>Cordycipitaceae</taxon>
        <taxon>Lecanicillium</taxon>
    </lineage>
</organism>
<reference evidence="1" key="1">
    <citation type="submission" date="2022-07" db="EMBL/GenBank/DDBJ databases">
        <title>Genome Sequence of Lecanicillium saksenae.</title>
        <authorList>
            <person name="Buettner E."/>
        </authorList>
    </citation>
    <scope>NUCLEOTIDE SEQUENCE</scope>
    <source>
        <strain evidence="1">VT-O1</strain>
    </source>
</reference>
<protein>
    <submittedName>
        <fullName evidence="1">Uncharacterized protein</fullName>
    </submittedName>
</protein>
<name>A0ACC1QQ36_9HYPO</name>